<dbReference type="GO" id="GO:0016301">
    <property type="term" value="F:kinase activity"/>
    <property type="evidence" value="ECO:0007669"/>
    <property type="project" value="InterPro"/>
</dbReference>
<dbReference type="Pfam" id="PF00485">
    <property type="entry name" value="PRK"/>
    <property type="match status" value="1"/>
</dbReference>
<dbReference type="SMART" id="SM00382">
    <property type="entry name" value="AAA"/>
    <property type="match status" value="1"/>
</dbReference>
<dbReference type="Proteomes" id="UP000620366">
    <property type="component" value="Unassembled WGS sequence"/>
</dbReference>
<gene>
    <name evidence="2" type="ORF">H8695_08695</name>
</gene>
<keyword evidence="3" id="KW-1185">Reference proteome</keyword>
<feature type="domain" description="AAA+ ATPase" evidence="1">
    <location>
        <begin position="53"/>
        <end position="214"/>
    </location>
</feature>
<sequence>MDRKFTADSSHIDIGELNREARLNPAALVAQTERGYDSIVEDLAEALRLVRDDRPVIMLSGPSGSGKTTTALKTERLLDSSGCEAHVISMDNFFYEPQNAPRKPDGTQDFETVYAVDLDCFEDFFRSLLSGRETPVPRFDFTSGRRTTHRHPLRYRRGDIFIVEGIHALNPIVTGKLPGQNCSRAYICVDSDFREGEQKVLGRTDIRLMRRLIRDYKFRGSSLRRTLEMWDGVLAGEREFITPYIPEADIRFNTVFRYEPALMAGELRPLLAGELNAPDCPAKIAELHRALGRFEPLEAALVPSTSLLREFIGDSDYHEQ</sequence>
<evidence type="ECO:0000259" key="1">
    <source>
        <dbReference type="SMART" id="SM00382"/>
    </source>
</evidence>
<dbReference type="InterPro" id="IPR027417">
    <property type="entry name" value="P-loop_NTPase"/>
</dbReference>
<dbReference type="EMBL" id="JACRSP010000003">
    <property type="protein sequence ID" value="MBC8536762.1"/>
    <property type="molecule type" value="Genomic_DNA"/>
</dbReference>
<dbReference type="InterPro" id="IPR003593">
    <property type="entry name" value="AAA+_ATPase"/>
</dbReference>
<proteinExistence type="predicted"/>
<comment type="caution">
    <text evidence="2">The sequence shown here is derived from an EMBL/GenBank/DDBJ whole genome shotgun (WGS) entry which is preliminary data.</text>
</comment>
<dbReference type="SUPFAM" id="SSF52540">
    <property type="entry name" value="P-loop containing nucleoside triphosphate hydrolases"/>
    <property type="match status" value="1"/>
</dbReference>
<evidence type="ECO:0000313" key="3">
    <source>
        <dbReference type="Proteomes" id="UP000620366"/>
    </source>
</evidence>
<dbReference type="InterPro" id="IPR006083">
    <property type="entry name" value="PRK/URK"/>
</dbReference>
<accession>A0A926HQV9</accession>
<reference evidence="2" key="1">
    <citation type="submission" date="2020-08" db="EMBL/GenBank/DDBJ databases">
        <title>Genome public.</title>
        <authorList>
            <person name="Liu C."/>
            <person name="Sun Q."/>
        </authorList>
    </citation>
    <scope>NUCLEOTIDE SEQUENCE</scope>
    <source>
        <strain evidence="2">BX7</strain>
    </source>
</reference>
<evidence type="ECO:0000313" key="2">
    <source>
        <dbReference type="EMBL" id="MBC8536762.1"/>
    </source>
</evidence>
<dbReference type="AlphaFoldDB" id="A0A926HQV9"/>
<dbReference type="Gene3D" id="3.40.50.300">
    <property type="entry name" value="P-loop containing nucleotide triphosphate hydrolases"/>
    <property type="match status" value="1"/>
</dbReference>
<dbReference type="GO" id="GO:0005524">
    <property type="term" value="F:ATP binding"/>
    <property type="evidence" value="ECO:0007669"/>
    <property type="project" value="InterPro"/>
</dbReference>
<name>A0A926HQV9_9FIRM</name>
<dbReference type="PANTHER" id="PTHR10285">
    <property type="entry name" value="URIDINE KINASE"/>
    <property type="match status" value="1"/>
</dbReference>
<dbReference type="RefSeq" id="WP_249300639.1">
    <property type="nucleotide sequence ID" value="NZ_JACRSP010000003.1"/>
</dbReference>
<organism evidence="2 3">
    <name type="scientific">Feifania hominis</name>
    <dbReference type="NCBI Taxonomy" id="2763660"/>
    <lineage>
        <taxon>Bacteria</taxon>
        <taxon>Bacillati</taxon>
        <taxon>Bacillota</taxon>
        <taxon>Clostridia</taxon>
        <taxon>Eubacteriales</taxon>
        <taxon>Feifaniaceae</taxon>
        <taxon>Feifania</taxon>
    </lineage>
</organism>
<protein>
    <recommendedName>
        <fullName evidence="1">AAA+ ATPase domain-containing protein</fullName>
    </recommendedName>
</protein>